<feature type="region of interest" description="Disordered" evidence="1">
    <location>
        <begin position="1"/>
        <end position="95"/>
    </location>
</feature>
<evidence type="ECO:0000313" key="2">
    <source>
        <dbReference type="EMBL" id="QRD01449.1"/>
    </source>
</evidence>
<protein>
    <recommendedName>
        <fullName evidence="4">Chaperone/heat shock protein Hsp12</fullName>
    </recommendedName>
</protein>
<feature type="compositionally biased region" description="Basic and acidic residues" evidence="1">
    <location>
        <begin position="39"/>
        <end position="95"/>
    </location>
</feature>
<sequence length="95" mass="10381">MSEAFRKDFHTKAGEKMTPDSSKSSFQKAKEGVTGGADKIARGAQPDHSKSTTQEVSDKFGRSKDETVHGGSKEGFMDKTKHALGMDKTTRHDHV</sequence>
<dbReference type="VEuPathDB" id="FungiDB:JI435_121080"/>
<proteinExistence type="predicted"/>
<evidence type="ECO:0000256" key="1">
    <source>
        <dbReference type="SAM" id="MobiDB-lite"/>
    </source>
</evidence>
<dbReference type="Pfam" id="PF04119">
    <property type="entry name" value="HSP9_HSP12"/>
    <property type="match status" value="1"/>
</dbReference>
<dbReference type="PIRSF" id="PIRSF002590">
    <property type="entry name" value="HSP9/HSP12_fun"/>
    <property type="match status" value="1"/>
</dbReference>
<gene>
    <name evidence="2" type="ORF">JI435_121080</name>
</gene>
<organism evidence="2 3">
    <name type="scientific">Phaeosphaeria nodorum (strain SN15 / ATCC MYA-4574 / FGSC 10173)</name>
    <name type="common">Glume blotch fungus</name>
    <name type="synonym">Parastagonospora nodorum</name>
    <dbReference type="NCBI Taxonomy" id="321614"/>
    <lineage>
        <taxon>Eukaryota</taxon>
        <taxon>Fungi</taxon>
        <taxon>Dikarya</taxon>
        <taxon>Ascomycota</taxon>
        <taxon>Pezizomycotina</taxon>
        <taxon>Dothideomycetes</taxon>
        <taxon>Pleosporomycetidae</taxon>
        <taxon>Pleosporales</taxon>
        <taxon>Pleosporineae</taxon>
        <taxon>Phaeosphaeriaceae</taxon>
        <taxon>Parastagonospora</taxon>
    </lineage>
</organism>
<evidence type="ECO:0008006" key="4">
    <source>
        <dbReference type="Google" id="ProtNLM"/>
    </source>
</evidence>
<dbReference type="InterPro" id="IPR007250">
    <property type="entry name" value="HSP9_HSP12"/>
</dbReference>
<dbReference type="Gene3D" id="6.10.280.100">
    <property type="match status" value="1"/>
</dbReference>
<reference evidence="3" key="1">
    <citation type="journal article" date="2021" name="BMC Genomics">
        <title>Chromosome-level genome assembly and manually-curated proteome of model necrotroph Parastagonospora nodorum Sn15 reveals a genome-wide trove of candidate effector homologs, and redundancy of virulence-related functions within an accessory chromosome.</title>
        <authorList>
            <person name="Bertazzoni S."/>
            <person name="Jones D.A.B."/>
            <person name="Phan H.T."/>
            <person name="Tan K.-C."/>
            <person name="Hane J.K."/>
        </authorList>
    </citation>
    <scope>NUCLEOTIDE SEQUENCE [LARGE SCALE GENOMIC DNA]</scope>
    <source>
        <strain evidence="3">SN15 / ATCC MYA-4574 / FGSC 10173)</strain>
    </source>
</reference>
<dbReference type="OrthoDB" id="2348401at2759"/>
<accession>A0A7U2FBZ1</accession>
<dbReference type="RefSeq" id="XP_001802342.1">
    <property type="nucleotide sequence ID" value="XM_001802290.1"/>
</dbReference>
<dbReference type="KEGG" id="pno:SNOG_12108"/>
<dbReference type="AlphaFoldDB" id="A0A7U2FBZ1"/>
<dbReference type="EMBL" id="CP069034">
    <property type="protein sequence ID" value="QRD01449.1"/>
    <property type="molecule type" value="Genomic_DNA"/>
</dbReference>
<evidence type="ECO:0000313" key="3">
    <source>
        <dbReference type="Proteomes" id="UP000663193"/>
    </source>
</evidence>
<dbReference type="Proteomes" id="UP000663193">
    <property type="component" value="Chromosome 12"/>
</dbReference>
<feature type="compositionally biased region" description="Basic and acidic residues" evidence="1">
    <location>
        <begin position="1"/>
        <end position="18"/>
    </location>
</feature>
<name>A0A7U2FBZ1_PHANO</name>
<dbReference type="OMA" id="RSHDNHA"/>
<keyword evidence="3" id="KW-1185">Reference proteome</keyword>